<accession>A0ABV3QNE9</accession>
<dbReference type="InterPro" id="IPR036388">
    <property type="entry name" value="WH-like_DNA-bd_sf"/>
</dbReference>
<keyword evidence="1 2" id="KW-0238">DNA-binding</keyword>
<dbReference type="Proteomes" id="UP001556170">
    <property type="component" value="Unassembled WGS sequence"/>
</dbReference>
<feature type="compositionally biased region" description="Basic residues" evidence="3">
    <location>
        <begin position="1"/>
        <end position="10"/>
    </location>
</feature>
<dbReference type="RefSeq" id="WP_367844631.1">
    <property type="nucleotide sequence ID" value="NZ_JBFOHL010000006.1"/>
</dbReference>
<dbReference type="CDD" id="cd00383">
    <property type="entry name" value="trans_reg_C"/>
    <property type="match status" value="1"/>
</dbReference>
<feature type="DNA-binding region" description="OmpR/PhoB-type" evidence="2">
    <location>
        <begin position="1"/>
        <end position="86"/>
    </location>
</feature>
<evidence type="ECO:0000256" key="3">
    <source>
        <dbReference type="SAM" id="MobiDB-lite"/>
    </source>
</evidence>
<dbReference type="Gene3D" id="1.10.10.10">
    <property type="entry name" value="Winged helix-like DNA-binding domain superfamily/Winged helix DNA-binding domain"/>
    <property type="match status" value="1"/>
</dbReference>
<dbReference type="InterPro" id="IPR016032">
    <property type="entry name" value="Sig_transdc_resp-reg_C-effctor"/>
</dbReference>
<evidence type="ECO:0000313" key="5">
    <source>
        <dbReference type="EMBL" id="MEW9624137.1"/>
    </source>
</evidence>
<protein>
    <submittedName>
        <fullName evidence="5">Winged helix-turn-helix domain-containing protein</fullName>
    </submittedName>
</protein>
<evidence type="ECO:0000256" key="1">
    <source>
        <dbReference type="ARBA" id="ARBA00023125"/>
    </source>
</evidence>
<feature type="region of interest" description="Disordered" evidence="3">
    <location>
        <begin position="1"/>
        <end position="31"/>
    </location>
</feature>
<dbReference type="Pfam" id="PF00486">
    <property type="entry name" value="Trans_reg_C"/>
    <property type="match status" value="1"/>
</dbReference>
<organism evidence="5 6">
    <name type="scientific">Rhodanobacter geophilus</name>
    <dbReference type="NCBI Taxonomy" id="3162488"/>
    <lineage>
        <taxon>Bacteria</taxon>
        <taxon>Pseudomonadati</taxon>
        <taxon>Pseudomonadota</taxon>
        <taxon>Gammaproteobacteria</taxon>
        <taxon>Lysobacterales</taxon>
        <taxon>Rhodanobacteraceae</taxon>
        <taxon>Rhodanobacter</taxon>
    </lineage>
</organism>
<gene>
    <name evidence="5" type="ORF">ABQJ56_07840</name>
</gene>
<dbReference type="SUPFAM" id="SSF46894">
    <property type="entry name" value="C-terminal effector domain of the bipartite response regulators"/>
    <property type="match status" value="1"/>
</dbReference>
<dbReference type="EMBL" id="JBFOHL010000006">
    <property type="protein sequence ID" value="MEW9624137.1"/>
    <property type="molecule type" value="Genomic_DNA"/>
</dbReference>
<proteinExistence type="predicted"/>
<comment type="caution">
    <text evidence="5">The sequence shown here is derived from an EMBL/GenBank/DDBJ whole genome shotgun (WGS) entry which is preliminary data.</text>
</comment>
<dbReference type="InterPro" id="IPR001867">
    <property type="entry name" value="OmpR/PhoB-type_DNA-bd"/>
</dbReference>
<sequence>MPPAARRRRTGQADQRGVRGAGGPGGPPYETLSRERLIALARGRDHEAFDRSIDVMVSRLRRCLEDDPRRPRWLQTVWGKGYVFVPDGAARDGEGA</sequence>
<dbReference type="SMART" id="SM00862">
    <property type="entry name" value="Trans_reg_C"/>
    <property type="match status" value="1"/>
</dbReference>
<dbReference type="PROSITE" id="PS51755">
    <property type="entry name" value="OMPR_PHOB"/>
    <property type="match status" value="1"/>
</dbReference>
<feature type="domain" description="OmpR/PhoB-type" evidence="4">
    <location>
        <begin position="1"/>
        <end position="86"/>
    </location>
</feature>
<evidence type="ECO:0000259" key="4">
    <source>
        <dbReference type="PROSITE" id="PS51755"/>
    </source>
</evidence>
<evidence type="ECO:0000313" key="6">
    <source>
        <dbReference type="Proteomes" id="UP001556170"/>
    </source>
</evidence>
<reference evidence="5 6" key="1">
    <citation type="submission" date="2024-06" db="EMBL/GenBank/DDBJ databases">
        <authorList>
            <person name="Woo H."/>
        </authorList>
    </citation>
    <scope>NUCLEOTIDE SEQUENCE [LARGE SCALE GENOMIC DNA]</scope>
    <source>
        <strain evidence="5 6">S2-g</strain>
    </source>
</reference>
<name>A0ABV3QNE9_9GAMM</name>
<keyword evidence="6" id="KW-1185">Reference proteome</keyword>
<evidence type="ECO:0000256" key="2">
    <source>
        <dbReference type="PROSITE-ProRule" id="PRU01091"/>
    </source>
</evidence>